<dbReference type="SUPFAM" id="SSF51735">
    <property type="entry name" value="NAD(P)-binding Rossmann-fold domains"/>
    <property type="match status" value="1"/>
</dbReference>
<dbReference type="SUPFAM" id="SSF55347">
    <property type="entry name" value="Glyceraldehyde-3-phosphate dehydrogenase-like, C-terminal domain"/>
    <property type="match status" value="1"/>
</dbReference>
<comment type="similarity">
    <text evidence="1">Belongs to the Gfo/Idh/MocA family.</text>
</comment>
<dbReference type="InterPro" id="IPR004104">
    <property type="entry name" value="Gfo/Idh/MocA-like_OxRdtase_C"/>
</dbReference>
<dbReference type="RefSeq" id="WP_379561318.1">
    <property type="nucleotide sequence ID" value="NZ_JBHUMX010000014.1"/>
</dbReference>
<dbReference type="InterPro" id="IPR052515">
    <property type="entry name" value="Gfo/Idh/MocA_Oxidoreductase"/>
</dbReference>
<protein>
    <submittedName>
        <fullName evidence="4">Gfo/Idh/MocA family protein</fullName>
    </submittedName>
</protein>
<organism evidence="4 5">
    <name type="scientific">Oceanobacillus kapialis</name>
    <dbReference type="NCBI Taxonomy" id="481353"/>
    <lineage>
        <taxon>Bacteria</taxon>
        <taxon>Bacillati</taxon>
        <taxon>Bacillota</taxon>
        <taxon>Bacilli</taxon>
        <taxon>Bacillales</taxon>
        <taxon>Bacillaceae</taxon>
        <taxon>Oceanobacillus</taxon>
    </lineage>
</organism>
<name>A0ABW5PYY6_9BACI</name>
<feature type="domain" description="Gfo/Idh/MocA-like oxidoreductase N-terminal" evidence="2">
    <location>
        <begin position="2"/>
        <end position="126"/>
    </location>
</feature>
<accession>A0ABW5PYY6</accession>
<dbReference type="InterPro" id="IPR036291">
    <property type="entry name" value="NAD(P)-bd_dom_sf"/>
</dbReference>
<dbReference type="EMBL" id="JBHUMX010000014">
    <property type="protein sequence ID" value="MFD2628593.1"/>
    <property type="molecule type" value="Genomic_DNA"/>
</dbReference>
<comment type="caution">
    <text evidence="4">The sequence shown here is derived from an EMBL/GenBank/DDBJ whole genome shotgun (WGS) entry which is preliminary data.</text>
</comment>
<dbReference type="Proteomes" id="UP001597451">
    <property type="component" value="Unassembled WGS sequence"/>
</dbReference>
<feature type="domain" description="Gfo/Idh/MocA-like oxidoreductase C-terminal" evidence="3">
    <location>
        <begin position="140"/>
        <end position="338"/>
    </location>
</feature>
<dbReference type="Gene3D" id="3.30.360.10">
    <property type="entry name" value="Dihydrodipicolinate Reductase, domain 2"/>
    <property type="match status" value="1"/>
</dbReference>
<evidence type="ECO:0000313" key="4">
    <source>
        <dbReference type="EMBL" id="MFD2628593.1"/>
    </source>
</evidence>
<sequence>MLNVGLIGCGYISGKHLSSLSKMRGMQLTAVSDIDEKNMKKAVENYKNQLEQEVEISCYKNYGELLENPTIDVVVVTVISGLHAAVAREAIRHGKHVMLEKPIALSLKEADELILLAKTFKRKVLVCHQLRYRPLLQQLKEEVIEGAFGKLHLATISLRLYRPPSYFENSNWKGTWEQDGGMLINQGIHLVDQLLWMMGDLETAYGELGKALHTKETEDIATGIFHFSNGSKGLIEANTITIPQNLGYQLTVFGDEGSFSVGGRNFNELTHCYMDKEEGRKALYTLASDMNEHSYMYEDMLQAIVKDRQPAVSLLEGKKALEAIFALYRADRESAVISLPLDDFTTKEMGGKIG</sequence>
<dbReference type="Pfam" id="PF01408">
    <property type="entry name" value="GFO_IDH_MocA"/>
    <property type="match status" value="1"/>
</dbReference>
<dbReference type="Gene3D" id="3.40.50.720">
    <property type="entry name" value="NAD(P)-binding Rossmann-like Domain"/>
    <property type="match status" value="1"/>
</dbReference>
<dbReference type="InterPro" id="IPR000683">
    <property type="entry name" value="Gfo/Idh/MocA-like_OxRdtase_N"/>
</dbReference>
<evidence type="ECO:0000256" key="1">
    <source>
        <dbReference type="ARBA" id="ARBA00010928"/>
    </source>
</evidence>
<evidence type="ECO:0000259" key="3">
    <source>
        <dbReference type="Pfam" id="PF02894"/>
    </source>
</evidence>
<evidence type="ECO:0000313" key="5">
    <source>
        <dbReference type="Proteomes" id="UP001597451"/>
    </source>
</evidence>
<reference evidence="5" key="1">
    <citation type="journal article" date="2019" name="Int. J. Syst. Evol. Microbiol.">
        <title>The Global Catalogue of Microorganisms (GCM) 10K type strain sequencing project: providing services to taxonomists for standard genome sequencing and annotation.</title>
        <authorList>
            <consortium name="The Broad Institute Genomics Platform"/>
            <consortium name="The Broad Institute Genome Sequencing Center for Infectious Disease"/>
            <person name="Wu L."/>
            <person name="Ma J."/>
        </authorList>
    </citation>
    <scope>NUCLEOTIDE SEQUENCE [LARGE SCALE GENOMIC DNA]</scope>
    <source>
        <strain evidence="5">TISTR 1858</strain>
    </source>
</reference>
<dbReference type="PANTHER" id="PTHR43249:SF1">
    <property type="entry name" value="D-GLUCOSIDE 3-DEHYDROGENASE"/>
    <property type="match status" value="1"/>
</dbReference>
<keyword evidence="5" id="KW-1185">Reference proteome</keyword>
<dbReference type="PANTHER" id="PTHR43249">
    <property type="entry name" value="UDP-N-ACETYL-2-AMINO-2-DEOXY-D-GLUCURONATE OXIDASE"/>
    <property type="match status" value="1"/>
</dbReference>
<gene>
    <name evidence="4" type="ORF">ACFSUN_07305</name>
</gene>
<dbReference type="Pfam" id="PF02894">
    <property type="entry name" value="GFO_IDH_MocA_C"/>
    <property type="match status" value="1"/>
</dbReference>
<proteinExistence type="inferred from homology"/>
<evidence type="ECO:0000259" key="2">
    <source>
        <dbReference type="Pfam" id="PF01408"/>
    </source>
</evidence>